<keyword evidence="1" id="KW-0472">Membrane</keyword>
<keyword evidence="1" id="KW-1133">Transmembrane helix</keyword>
<dbReference type="AlphaFoldDB" id="X1J775"/>
<proteinExistence type="predicted"/>
<feature type="transmembrane region" description="Helical" evidence="1">
    <location>
        <begin position="12"/>
        <end position="36"/>
    </location>
</feature>
<name>X1J775_9ZZZZ</name>
<evidence type="ECO:0000313" key="2">
    <source>
        <dbReference type="EMBL" id="GAH89822.1"/>
    </source>
</evidence>
<accession>X1J775</accession>
<comment type="caution">
    <text evidence="2">The sequence shown here is derived from an EMBL/GenBank/DDBJ whole genome shotgun (WGS) entry which is preliminary data.</text>
</comment>
<protein>
    <submittedName>
        <fullName evidence="2">Uncharacterized protein</fullName>
    </submittedName>
</protein>
<evidence type="ECO:0000256" key="1">
    <source>
        <dbReference type="SAM" id="Phobius"/>
    </source>
</evidence>
<feature type="non-terminal residue" evidence="2">
    <location>
        <position position="46"/>
    </location>
</feature>
<dbReference type="EMBL" id="BARU01036531">
    <property type="protein sequence ID" value="GAH89822.1"/>
    <property type="molecule type" value="Genomic_DNA"/>
</dbReference>
<organism evidence="2">
    <name type="scientific">marine sediment metagenome</name>
    <dbReference type="NCBI Taxonomy" id="412755"/>
    <lineage>
        <taxon>unclassified sequences</taxon>
        <taxon>metagenomes</taxon>
        <taxon>ecological metagenomes</taxon>
    </lineage>
</organism>
<keyword evidence="1" id="KW-0812">Transmembrane</keyword>
<sequence length="46" mass="5059">MEKDVTNIKILFSVVVFLFIIGLVIFIFTLFGGSIYDATLGTTEGD</sequence>
<gene>
    <name evidence="2" type="ORF">S03H2_57033</name>
</gene>
<reference evidence="2" key="1">
    <citation type="journal article" date="2014" name="Front. Microbiol.">
        <title>High frequency of phylogenetically diverse reductive dehalogenase-homologous genes in deep subseafloor sedimentary metagenomes.</title>
        <authorList>
            <person name="Kawai M."/>
            <person name="Futagami T."/>
            <person name="Toyoda A."/>
            <person name="Takaki Y."/>
            <person name="Nishi S."/>
            <person name="Hori S."/>
            <person name="Arai W."/>
            <person name="Tsubouchi T."/>
            <person name="Morono Y."/>
            <person name="Uchiyama I."/>
            <person name="Ito T."/>
            <person name="Fujiyama A."/>
            <person name="Inagaki F."/>
            <person name="Takami H."/>
        </authorList>
    </citation>
    <scope>NUCLEOTIDE SEQUENCE</scope>
    <source>
        <strain evidence="2">Expedition CK06-06</strain>
    </source>
</reference>